<evidence type="ECO:0000313" key="1">
    <source>
        <dbReference type="EMBL" id="CCA68584.1"/>
    </source>
</evidence>
<dbReference type="SUPFAM" id="SSF52540">
    <property type="entry name" value="P-loop containing nucleoside triphosphate hydrolases"/>
    <property type="match status" value="1"/>
</dbReference>
<name>G4TB91_SERID</name>
<dbReference type="AlphaFoldDB" id="G4TB91"/>
<evidence type="ECO:0000313" key="2">
    <source>
        <dbReference type="Proteomes" id="UP000007148"/>
    </source>
</evidence>
<organism evidence="1 2">
    <name type="scientific">Serendipita indica (strain DSM 11827)</name>
    <name type="common">Root endophyte fungus</name>
    <name type="synonym">Piriformospora indica</name>
    <dbReference type="NCBI Taxonomy" id="1109443"/>
    <lineage>
        <taxon>Eukaryota</taxon>
        <taxon>Fungi</taxon>
        <taxon>Dikarya</taxon>
        <taxon>Basidiomycota</taxon>
        <taxon>Agaricomycotina</taxon>
        <taxon>Agaricomycetes</taxon>
        <taxon>Sebacinales</taxon>
        <taxon>Serendipitaceae</taxon>
        <taxon>Serendipita</taxon>
    </lineage>
</organism>
<dbReference type="OMA" id="EVWFVEV"/>
<dbReference type="Proteomes" id="UP000007148">
    <property type="component" value="Unassembled WGS sequence"/>
</dbReference>
<dbReference type="FunCoup" id="G4TB91">
    <property type="interactions" value="205"/>
</dbReference>
<dbReference type="Gene3D" id="3.40.50.300">
    <property type="entry name" value="P-loop containing nucleotide triphosphate hydrolases"/>
    <property type="match status" value="2"/>
</dbReference>
<comment type="caution">
    <text evidence="1">The sequence shown here is derived from an EMBL/GenBank/DDBJ whole genome shotgun (WGS) entry which is preliminary data.</text>
</comment>
<evidence type="ECO:0008006" key="3">
    <source>
        <dbReference type="Google" id="ProtNLM"/>
    </source>
</evidence>
<dbReference type="EMBL" id="CAFZ01000036">
    <property type="protein sequence ID" value="CCA68584.1"/>
    <property type="molecule type" value="Genomic_DNA"/>
</dbReference>
<dbReference type="eggNOG" id="KOG2702">
    <property type="taxonomic scope" value="Eukaryota"/>
</dbReference>
<gene>
    <name evidence="1" type="ORF">PIIN_02449</name>
</gene>
<dbReference type="InterPro" id="IPR027417">
    <property type="entry name" value="P-loop_NTPase"/>
</dbReference>
<proteinExistence type="predicted"/>
<sequence>MELLVAELAQGLLEKLEKLDPGQRLLVGLTGIPASGKTSLAHAVVNKVNDVHKQSSPGSLNIAIMIGLDGWHLPRSTLAAMPNSKEAFARRGAHWTFDGEGYVKFVAKLRAPGLVNAPSFSHSAKDPVEDDIQVQSHHRIILLEGLYVFLSIEPWVVAGSMLDERWLVDVDLDDAKERIVKRHVETGVTATEKEATHRAEENDFPS</sequence>
<keyword evidence="2" id="KW-1185">Reference proteome</keyword>
<accession>G4TB91</accession>
<dbReference type="InParanoid" id="G4TB91"/>
<dbReference type="PANTHER" id="PTHR10285">
    <property type="entry name" value="URIDINE KINASE"/>
    <property type="match status" value="1"/>
</dbReference>
<reference evidence="1 2" key="1">
    <citation type="journal article" date="2011" name="PLoS Pathog.">
        <title>Endophytic Life Strategies Decoded by Genome and Transcriptome Analyses of the Mutualistic Root Symbiont Piriformospora indica.</title>
        <authorList>
            <person name="Zuccaro A."/>
            <person name="Lahrmann U."/>
            <person name="Guldener U."/>
            <person name="Langen G."/>
            <person name="Pfiffi S."/>
            <person name="Biedenkopf D."/>
            <person name="Wong P."/>
            <person name="Samans B."/>
            <person name="Grimm C."/>
            <person name="Basiewicz M."/>
            <person name="Murat C."/>
            <person name="Martin F."/>
            <person name="Kogel K.H."/>
        </authorList>
    </citation>
    <scope>NUCLEOTIDE SEQUENCE [LARGE SCALE GENOMIC DNA]</scope>
    <source>
        <strain evidence="1 2">DSM 11827</strain>
    </source>
</reference>
<dbReference type="OrthoDB" id="6362633at2759"/>
<dbReference type="HOGENOM" id="CLU_067202_1_1_1"/>
<protein>
    <recommendedName>
        <fullName evidence="3">P-loop containing nucleoside triphosphate hydrolase protein</fullName>
    </recommendedName>
</protein>
<dbReference type="STRING" id="1109443.G4TB91"/>